<evidence type="ECO:0000256" key="2">
    <source>
        <dbReference type="ARBA" id="ARBA00022723"/>
    </source>
</evidence>
<dbReference type="Proteomes" id="UP000033483">
    <property type="component" value="Unassembled WGS sequence"/>
</dbReference>
<gene>
    <name evidence="7" type="ORF">TD95_001307</name>
</gene>
<dbReference type="GO" id="GO:0046872">
    <property type="term" value="F:metal ion binding"/>
    <property type="evidence" value="ECO:0007669"/>
    <property type="project" value="UniProtKB-UniRule"/>
</dbReference>
<organism evidence="7 8">
    <name type="scientific">Thielaviopsis punctulata</name>
    <dbReference type="NCBI Taxonomy" id="72032"/>
    <lineage>
        <taxon>Eukaryota</taxon>
        <taxon>Fungi</taxon>
        <taxon>Dikarya</taxon>
        <taxon>Ascomycota</taxon>
        <taxon>Pezizomycotina</taxon>
        <taxon>Sordariomycetes</taxon>
        <taxon>Hypocreomycetidae</taxon>
        <taxon>Microascales</taxon>
        <taxon>Ceratocystidaceae</taxon>
        <taxon>Thielaviopsis</taxon>
    </lineage>
</organism>
<dbReference type="InterPro" id="IPR050668">
    <property type="entry name" value="Cytochrome_b5"/>
</dbReference>
<evidence type="ECO:0000256" key="3">
    <source>
        <dbReference type="ARBA" id="ARBA00023004"/>
    </source>
</evidence>
<dbReference type="GO" id="GO:0020037">
    <property type="term" value="F:heme binding"/>
    <property type="evidence" value="ECO:0007669"/>
    <property type="project" value="UniProtKB-UniRule"/>
</dbReference>
<dbReference type="GO" id="GO:0016020">
    <property type="term" value="C:membrane"/>
    <property type="evidence" value="ECO:0007669"/>
    <property type="project" value="TreeGrafter"/>
</dbReference>
<comment type="similarity">
    <text evidence="4 5">Belongs to the cytochrome b5 family.</text>
</comment>
<feature type="domain" description="Cytochrome b5 heme-binding" evidence="6">
    <location>
        <begin position="1"/>
        <end position="78"/>
    </location>
</feature>
<evidence type="ECO:0000259" key="6">
    <source>
        <dbReference type="PROSITE" id="PS50255"/>
    </source>
</evidence>
<evidence type="ECO:0000256" key="4">
    <source>
        <dbReference type="ARBA" id="ARBA00038168"/>
    </source>
</evidence>
<dbReference type="PROSITE" id="PS50255">
    <property type="entry name" value="CYTOCHROME_B5_2"/>
    <property type="match status" value="1"/>
</dbReference>
<keyword evidence="2 5" id="KW-0479">Metal-binding</keyword>
<dbReference type="SMART" id="SM01117">
    <property type="entry name" value="Cyt-b5"/>
    <property type="match status" value="1"/>
</dbReference>
<evidence type="ECO:0000256" key="5">
    <source>
        <dbReference type="RuleBase" id="RU362121"/>
    </source>
</evidence>
<keyword evidence="8" id="KW-1185">Reference proteome</keyword>
<dbReference type="SUPFAM" id="SSF55856">
    <property type="entry name" value="Cytochrome b5-like heme/steroid binding domain"/>
    <property type="match status" value="1"/>
</dbReference>
<comment type="caution">
    <text evidence="7">The sequence shown here is derived from an EMBL/GenBank/DDBJ whole genome shotgun (WGS) entry which is preliminary data.</text>
</comment>
<dbReference type="PANTHER" id="PTHR19359">
    <property type="entry name" value="CYTOCHROME B5"/>
    <property type="match status" value="1"/>
</dbReference>
<evidence type="ECO:0000313" key="8">
    <source>
        <dbReference type="Proteomes" id="UP000033483"/>
    </source>
</evidence>
<dbReference type="PRINTS" id="PR00363">
    <property type="entry name" value="CYTOCHROMEB5"/>
</dbReference>
<name>A0A0F4ZK09_9PEZI</name>
<dbReference type="PROSITE" id="PS00191">
    <property type="entry name" value="CYTOCHROME_B5_1"/>
    <property type="match status" value="1"/>
</dbReference>
<protein>
    <recommendedName>
        <fullName evidence="6">Cytochrome b5 heme-binding domain-containing protein</fullName>
    </recommendedName>
</protein>
<dbReference type="InterPro" id="IPR001199">
    <property type="entry name" value="Cyt_B5-like_heme/steroid-bd"/>
</dbReference>
<dbReference type="InterPro" id="IPR018506">
    <property type="entry name" value="Cyt_B5_heme-BS"/>
</dbReference>
<keyword evidence="1 5" id="KW-0349">Heme</keyword>
<evidence type="ECO:0000313" key="7">
    <source>
        <dbReference type="EMBL" id="KKA30959.1"/>
    </source>
</evidence>
<sequence length="83" mass="9402">MSVYTTADVAKHNNAKDGLWLIIDKNVYDITNFLEEHPGGEKVLKRFAGKDATKSFWKYHGEHVLAKYGDEYKIGTLAETAKL</sequence>
<accession>A0A0F4ZK09</accession>
<dbReference type="EMBL" id="LAEV01000158">
    <property type="protein sequence ID" value="KKA30959.1"/>
    <property type="molecule type" value="Genomic_DNA"/>
</dbReference>
<keyword evidence="3 5" id="KW-0408">Iron</keyword>
<dbReference type="FunFam" id="3.10.120.10:FF:000007">
    <property type="entry name" value="Sulfite oxidase, mitochondrial"/>
    <property type="match status" value="1"/>
</dbReference>
<reference evidence="7 8" key="1">
    <citation type="submission" date="2015-03" db="EMBL/GenBank/DDBJ databases">
        <authorList>
            <person name="Radwan O."/>
            <person name="Al-Naeli F.A."/>
            <person name="Rendon G.A."/>
            <person name="Fields C."/>
        </authorList>
    </citation>
    <scope>NUCLEOTIDE SEQUENCE [LARGE SCALE GENOMIC DNA]</scope>
    <source>
        <strain evidence="7">CR-DP1</strain>
    </source>
</reference>
<proteinExistence type="inferred from homology"/>
<evidence type="ECO:0000256" key="1">
    <source>
        <dbReference type="ARBA" id="ARBA00022617"/>
    </source>
</evidence>
<dbReference type="InterPro" id="IPR036400">
    <property type="entry name" value="Cyt_B5-like_heme/steroid_sf"/>
</dbReference>
<dbReference type="AlphaFoldDB" id="A0A0F4ZK09"/>
<dbReference type="Pfam" id="PF00173">
    <property type="entry name" value="Cyt-b5"/>
    <property type="match status" value="1"/>
</dbReference>
<dbReference type="PANTHER" id="PTHR19359:SF14">
    <property type="entry name" value="CYTOCHROME B5 A"/>
    <property type="match status" value="1"/>
</dbReference>
<dbReference type="OrthoDB" id="260519at2759"/>
<dbReference type="Gene3D" id="3.10.120.10">
    <property type="entry name" value="Cytochrome b5-like heme/steroid binding domain"/>
    <property type="match status" value="1"/>
</dbReference>